<accession>A0ABP0N317</accession>
<organism evidence="2 3">
    <name type="scientific">Durusdinium trenchii</name>
    <dbReference type="NCBI Taxonomy" id="1381693"/>
    <lineage>
        <taxon>Eukaryota</taxon>
        <taxon>Sar</taxon>
        <taxon>Alveolata</taxon>
        <taxon>Dinophyceae</taxon>
        <taxon>Suessiales</taxon>
        <taxon>Symbiodiniaceae</taxon>
        <taxon>Durusdinium</taxon>
    </lineage>
</organism>
<gene>
    <name evidence="2" type="ORF">SCF082_LOCUS31065</name>
</gene>
<reference evidence="2 3" key="1">
    <citation type="submission" date="2024-02" db="EMBL/GenBank/DDBJ databases">
        <authorList>
            <person name="Chen Y."/>
            <person name="Shah S."/>
            <person name="Dougan E. K."/>
            <person name="Thang M."/>
            <person name="Chan C."/>
        </authorList>
    </citation>
    <scope>NUCLEOTIDE SEQUENCE [LARGE SCALE GENOMIC DNA]</scope>
</reference>
<feature type="compositionally biased region" description="Basic and acidic residues" evidence="1">
    <location>
        <begin position="170"/>
        <end position="181"/>
    </location>
</feature>
<evidence type="ECO:0000313" key="3">
    <source>
        <dbReference type="Proteomes" id="UP001642464"/>
    </source>
</evidence>
<comment type="caution">
    <text evidence="2">The sequence shown here is derived from an EMBL/GenBank/DDBJ whole genome shotgun (WGS) entry which is preliminary data.</text>
</comment>
<proteinExistence type="predicted"/>
<protein>
    <submittedName>
        <fullName evidence="2">Uncharacterized protein</fullName>
    </submittedName>
</protein>
<dbReference type="Proteomes" id="UP001642464">
    <property type="component" value="Unassembled WGS sequence"/>
</dbReference>
<dbReference type="EMBL" id="CAXAMM010026080">
    <property type="protein sequence ID" value="CAK9058180.1"/>
    <property type="molecule type" value="Genomic_DNA"/>
</dbReference>
<sequence length="213" mass="23723">MNQAHHGIVLGAAGRDARPIEMAMPGMPHRRMAPKPPDVLRLGGEPTAPLHTGEVVPRLDRCRMAQGVCRPHHRLEPGGASSLQNVPTDFPPCCRAPGEPPSEKLQLLLHPRQQVRVTHRAHLPIPMPTERQARRLRGAPASAVQEFLLRPEGAELLRPISDEWPPSPALKERRLEPRPTPEVRPGALFPFRSRSVRRLPQESMDFNGVFPVL</sequence>
<feature type="region of interest" description="Disordered" evidence="1">
    <location>
        <begin position="159"/>
        <end position="181"/>
    </location>
</feature>
<name>A0ABP0N317_9DINO</name>
<evidence type="ECO:0000313" key="2">
    <source>
        <dbReference type="EMBL" id="CAK9058180.1"/>
    </source>
</evidence>
<keyword evidence="3" id="KW-1185">Reference proteome</keyword>
<evidence type="ECO:0000256" key="1">
    <source>
        <dbReference type="SAM" id="MobiDB-lite"/>
    </source>
</evidence>